<accession>A0A9Q6EJI9</accession>
<sequence length="65" mass="7450">MSKKIKPQMTILHQRFSIYNSKKNIILLVPNRAMSDDKPLGVYAIEQLAVQFFGVPVLFLSLKTE</sequence>
<dbReference type="EMBL" id="LAHD01000082">
    <property type="protein sequence ID" value="PHK00385.1"/>
    <property type="molecule type" value="Genomic_DNA"/>
</dbReference>
<gene>
    <name evidence="2" type="ORF">VF08_24335</name>
</gene>
<keyword evidence="1" id="KW-0472">Membrane</keyword>
<dbReference type="AlphaFoldDB" id="A0A9Q6EJI9"/>
<name>A0A9Q6EJI9_NOSLI</name>
<feature type="transmembrane region" description="Helical" evidence="1">
    <location>
        <begin position="40"/>
        <end position="62"/>
    </location>
</feature>
<evidence type="ECO:0000313" key="2">
    <source>
        <dbReference type="EMBL" id="PHK00385.1"/>
    </source>
</evidence>
<keyword evidence="1" id="KW-1133">Transmembrane helix</keyword>
<evidence type="ECO:0000313" key="3">
    <source>
        <dbReference type="Proteomes" id="UP000222310"/>
    </source>
</evidence>
<organism evidence="2 3">
    <name type="scientific">Nostoc linckia z8</name>
    <dbReference type="NCBI Taxonomy" id="1628746"/>
    <lineage>
        <taxon>Bacteria</taxon>
        <taxon>Bacillati</taxon>
        <taxon>Cyanobacteriota</taxon>
        <taxon>Cyanophyceae</taxon>
        <taxon>Nostocales</taxon>
        <taxon>Nostocaceae</taxon>
        <taxon>Nostoc</taxon>
    </lineage>
</organism>
<reference evidence="2 3" key="1">
    <citation type="submission" date="2015-02" db="EMBL/GenBank/DDBJ databases">
        <title>Nostoc linckia genome annotation.</title>
        <authorList>
            <person name="Zhou Z."/>
        </authorList>
    </citation>
    <scope>NUCLEOTIDE SEQUENCE [LARGE SCALE GENOMIC DNA]</scope>
    <source>
        <strain evidence="3">z8</strain>
    </source>
</reference>
<proteinExistence type="predicted"/>
<comment type="caution">
    <text evidence="2">The sequence shown here is derived from an EMBL/GenBank/DDBJ whole genome shotgun (WGS) entry which is preliminary data.</text>
</comment>
<keyword evidence="1" id="KW-0812">Transmembrane</keyword>
<dbReference type="Proteomes" id="UP000222310">
    <property type="component" value="Unassembled WGS sequence"/>
</dbReference>
<protein>
    <submittedName>
        <fullName evidence="2">Uncharacterized protein</fullName>
    </submittedName>
</protein>
<evidence type="ECO:0000256" key="1">
    <source>
        <dbReference type="SAM" id="Phobius"/>
    </source>
</evidence>